<evidence type="ECO:0000313" key="1">
    <source>
        <dbReference type="EMBL" id="ARX88058.1"/>
    </source>
</evidence>
<gene>
    <name evidence="1" type="ORF">SMD44_07545</name>
</gene>
<evidence type="ECO:0000313" key="2">
    <source>
        <dbReference type="Proteomes" id="UP000195880"/>
    </source>
</evidence>
<name>A0A1Z1WNQ8_9ACTN</name>
<dbReference type="EMBL" id="CP021748">
    <property type="protein sequence ID" value="ARX88058.1"/>
    <property type="molecule type" value="Genomic_DNA"/>
</dbReference>
<protein>
    <submittedName>
        <fullName evidence="1">Uncharacterized protein</fullName>
    </submittedName>
</protein>
<reference evidence="1 2" key="1">
    <citation type="submission" date="2017-05" db="EMBL/GenBank/DDBJ databases">
        <title>Streptomyces alboflavus Genome sequencing and assembly.</title>
        <authorList>
            <person name="Wang Y."/>
            <person name="Du B."/>
            <person name="Ding Y."/>
            <person name="Liu H."/>
            <person name="Hou Q."/>
            <person name="Liu K."/>
            <person name="Wang C."/>
            <person name="Yao L."/>
        </authorList>
    </citation>
    <scope>NUCLEOTIDE SEQUENCE [LARGE SCALE GENOMIC DNA]</scope>
    <source>
        <strain evidence="1 2">MDJK44</strain>
    </source>
</reference>
<dbReference type="KEGG" id="salf:SMD44_07545"/>
<proteinExistence type="predicted"/>
<organism evidence="1 2">
    <name type="scientific">Streptomyces alboflavus</name>
    <dbReference type="NCBI Taxonomy" id="67267"/>
    <lineage>
        <taxon>Bacteria</taxon>
        <taxon>Bacillati</taxon>
        <taxon>Actinomycetota</taxon>
        <taxon>Actinomycetes</taxon>
        <taxon>Kitasatosporales</taxon>
        <taxon>Streptomycetaceae</taxon>
        <taxon>Streptomyces</taxon>
    </lineage>
</organism>
<dbReference type="Proteomes" id="UP000195880">
    <property type="component" value="Chromosome"/>
</dbReference>
<keyword evidence="2" id="KW-1185">Reference proteome</keyword>
<sequence length="33" mass="3562">MVVPTRLAPTILPMLLRGRAMGITGFHSRVAQA</sequence>
<dbReference type="AlphaFoldDB" id="A0A1Z1WNQ8"/>
<accession>A0A1Z1WNQ8</accession>